<keyword evidence="10" id="KW-0675">Receptor</keyword>
<dbReference type="InParanoid" id="F4NWD7"/>
<keyword evidence="6" id="KW-0256">Endoplasmic reticulum</keyword>
<dbReference type="CDD" id="cd04105">
    <property type="entry name" value="SR_beta"/>
    <property type="match status" value="1"/>
</dbReference>
<keyword evidence="4 11" id="KW-0812">Transmembrane</keyword>
<evidence type="ECO:0000256" key="5">
    <source>
        <dbReference type="ARBA" id="ARBA00022741"/>
    </source>
</evidence>
<evidence type="ECO:0000256" key="11">
    <source>
        <dbReference type="SAM" id="Phobius"/>
    </source>
</evidence>
<evidence type="ECO:0000313" key="12">
    <source>
        <dbReference type="EMBL" id="EGF82813.1"/>
    </source>
</evidence>
<evidence type="ECO:0000256" key="6">
    <source>
        <dbReference type="ARBA" id="ARBA00022824"/>
    </source>
</evidence>
<dbReference type="GO" id="GO:0045047">
    <property type="term" value="P:protein targeting to ER"/>
    <property type="evidence" value="ECO:0000318"/>
    <property type="project" value="GO_Central"/>
</dbReference>
<dbReference type="PANTHER" id="PTHR11711">
    <property type="entry name" value="ADP RIBOSYLATION FACTOR-RELATED"/>
    <property type="match status" value="1"/>
</dbReference>
<dbReference type="RefSeq" id="XP_006677063.1">
    <property type="nucleotide sequence ID" value="XM_006677000.1"/>
</dbReference>
<keyword evidence="13" id="KW-1185">Reference proteome</keyword>
<reference evidence="12 13" key="1">
    <citation type="submission" date="2009-12" db="EMBL/GenBank/DDBJ databases">
        <title>The draft genome of Batrachochytrium dendrobatidis.</title>
        <authorList>
            <consortium name="US DOE Joint Genome Institute (JGI-PGF)"/>
            <person name="Kuo A."/>
            <person name="Salamov A."/>
            <person name="Schmutz J."/>
            <person name="Lucas S."/>
            <person name="Pitluck S."/>
            <person name="Rosenblum E."/>
            <person name="Stajich J."/>
            <person name="Eisen M."/>
            <person name="Grigoriev I.V."/>
        </authorList>
    </citation>
    <scope>NUCLEOTIDE SEQUENCE [LARGE SCALE GENOMIC DNA]</scope>
    <source>
        <strain evidence="13">JAM81 / FGSC 10211</strain>
    </source>
</reference>
<dbReference type="OrthoDB" id="41266at2759"/>
<dbReference type="STRING" id="684364.F4NWD7"/>
<evidence type="ECO:0000256" key="1">
    <source>
        <dbReference type="ARBA" id="ARBA00004389"/>
    </source>
</evidence>
<sequence>MPHLVASFGFVLSAVILVIALLLSAWFLLGKNGRSSLLGAVGSTSTRDTVVIAGPSGSGKTALFYKLTGHRSIETCVSMQENVAPLASNMLNTKLVDIPGHLRLRFKFNTFLPSAKGILFVVDSSQLRKEDILRSTSEYLYDVLTNNTTLNSELPVHILCNKNDVILSLTPALVKSMLEQEINQLRKARSSGIAAQSEGDEDVAYLGHEEDFKFEHLSNEVTFASISCKPISAEQDIDNSTDSNKNIDDVQMVFETIAEW</sequence>
<dbReference type="InterPro" id="IPR024156">
    <property type="entry name" value="Small_GTPase_ARF"/>
</dbReference>
<dbReference type="Gene3D" id="3.40.50.300">
    <property type="entry name" value="P-loop containing nucleotide triphosphate hydrolases"/>
    <property type="match status" value="1"/>
</dbReference>
<dbReference type="HOGENOM" id="CLU_091084_0_0_1"/>
<comment type="subcellular location">
    <subcellularLocation>
        <location evidence="1">Endoplasmic reticulum membrane</location>
        <topology evidence="1">Single-pass membrane protein</topology>
    </subcellularLocation>
</comment>
<dbReference type="GO" id="GO:0005525">
    <property type="term" value="F:GTP binding"/>
    <property type="evidence" value="ECO:0007669"/>
    <property type="project" value="UniProtKB-KW"/>
</dbReference>
<evidence type="ECO:0000256" key="7">
    <source>
        <dbReference type="ARBA" id="ARBA00022989"/>
    </source>
</evidence>
<proteinExistence type="inferred from homology"/>
<dbReference type="InterPro" id="IPR019009">
    <property type="entry name" value="SRP_receptor_beta_su"/>
</dbReference>
<dbReference type="SUPFAM" id="SSF52540">
    <property type="entry name" value="P-loop containing nucleoside triphosphate hydrolases"/>
    <property type="match status" value="1"/>
</dbReference>
<dbReference type="OMA" id="MNGVKVT"/>
<evidence type="ECO:0000256" key="4">
    <source>
        <dbReference type="ARBA" id="ARBA00022692"/>
    </source>
</evidence>
<comment type="similarity">
    <text evidence="2">Belongs to the SRP receptor beta subunit family.</text>
</comment>
<dbReference type="EMBL" id="GL882880">
    <property type="protein sequence ID" value="EGF82813.1"/>
    <property type="molecule type" value="Genomic_DNA"/>
</dbReference>
<evidence type="ECO:0000256" key="3">
    <source>
        <dbReference type="ARBA" id="ARBA00020256"/>
    </source>
</evidence>
<dbReference type="GeneID" id="18242423"/>
<keyword evidence="5" id="KW-0547">Nucleotide-binding</keyword>
<gene>
    <name evidence="12" type="ORF">BATDEDRAFT_86424</name>
</gene>
<feature type="transmembrane region" description="Helical" evidence="11">
    <location>
        <begin position="6"/>
        <end position="29"/>
    </location>
</feature>
<evidence type="ECO:0000313" key="13">
    <source>
        <dbReference type="Proteomes" id="UP000007241"/>
    </source>
</evidence>
<dbReference type="GO" id="GO:0005785">
    <property type="term" value="C:signal recognition particle receptor complex"/>
    <property type="evidence" value="ECO:0000318"/>
    <property type="project" value="GO_Central"/>
</dbReference>
<keyword evidence="7 11" id="KW-1133">Transmembrane helix</keyword>
<keyword evidence="9 11" id="KW-0472">Membrane</keyword>
<dbReference type="Pfam" id="PF09439">
    <property type="entry name" value="SRPRB"/>
    <property type="match status" value="1"/>
</dbReference>
<evidence type="ECO:0000256" key="10">
    <source>
        <dbReference type="ARBA" id="ARBA00023170"/>
    </source>
</evidence>
<evidence type="ECO:0000256" key="9">
    <source>
        <dbReference type="ARBA" id="ARBA00023136"/>
    </source>
</evidence>
<dbReference type="Proteomes" id="UP000007241">
    <property type="component" value="Unassembled WGS sequence"/>
</dbReference>
<evidence type="ECO:0000256" key="8">
    <source>
        <dbReference type="ARBA" id="ARBA00023134"/>
    </source>
</evidence>
<name>F4NWD7_BATDJ</name>
<protein>
    <recommendedName>
        <fullName evidence="3">Signal recognition particle receptor subunit beta</fullName>
    </recommendedName>
</protein>
<evidence type="ECO:0000256" key="2">
    <source>
        <dbReference type="ARBA" id="ARBA00005619"/>
    </source>
</evidence>
<keyword evidence="8" id="KW-0342">GTP-binding</keyword>
<dbReference type="InterPro" id="IPR027417">
    <property type="entry name" value="P-loop_NTPase"/>
</dbReference>
<dbReference type="AlphaFoldDB" id="F4NWD7"/>
<organism evidence="12 13">
    <name type="scientific">Batrachochytrium dendrobatidis (strain JAM81 / FGSC 10211)</name>
    <name type="common">Frog chytrid fungus</name>
    <dbReference type="NCBI Taxonomy" id="684364"/>
    <lineage>
        <taxon>Eukaryota</taxon>
        <taxon>Fungi</taxon>
        <taxon>Fungi incertae sedis</taxon>
        <taxon>Chytridiomycota</taxon>
        <taxon>Chytridiomycota incertae sedis</taxon>
        <taxon>Chytridiomycetes</taxon>
        <taxon>Rhizophydiales</taxon>
        <taxon>Rhizophydiales incertae sedis</taxon>
        <taxon>Batrachochytrium</taxon>
    </lineage>
</organism>
<accession>F4NWD7</accession>